<keyword evidence="5" id="KW-1185">Reference proteome</keyword>
<proteinExistence type="predicted"/>
<dbReference type="PANTHER" id="PTHR23334">
    <property type="entry name" value="CCAAT/ENHANCER BINDING PROTEIN"/>
    <property type="match status" value="1"/>
</dbReference>
<dbReference type="OrthoDB" id="2257100at2759"/>
<organism evidence="4 5">
    <name type="scientific">Modicella reniformis</name>
    <dbReference type="NCBI Taxonomy" id="1440133"/>
    <lineage>
        <taxon>Eukaryota</taxon>
        <taxon>Fungi</taxon>
        <taxon>Fungi incertae sedis</taxon>
        <taxon>Mucoromycota</taxon>
        <taxon>Mortierellomycotina</taxon>
        <taxon>Mortierellomycetes</taxon>
        <taxon>Mortierellales</taxon>
        <taxon>Mortierellaceae</taxon>
        <taxon>Modicella</taxon>
    </lineage>
</organism>
<dbReference type="InterPro" id="IPR004827">
    <property type="entry name" value="bZIP"/>
</dbReference>
<accession>A0A9P6J6C7</accession>
<feature type="domain" description="BZIP" evidence="3">
    <location>
        <begin position="205"/>
        <end position="257"/>
    </location>
</feature>
<dbReference type="InterPro" id="IPR046347">
    <property type="entry name" value="bZIP_sf"/>
</dbReference>
<keyword evidence="1" id="KW-0175">Coiled coil</keyword>
<feature type="coiled-coil region" evidence="1">
    <location>
        <begin position="230"/>
        <end position="285"/>
    </location>
</feature>
<feature type="region of interest" description="Disordered" evidence="2">
    <location>
        <begin position="168"/>
        <end position="216"/>
    </location>
</feature>
<gene>
    <name evidence="4" type="ORF">BGZ65_001821</name>
</gene>
<dbReference type="Pfam" id="PF07716">
    <property type="entry name" value="bZIP_2"/>
    <property type="match status" value="1"/>
</dbReference>
<dbReference type="SUPFAM" id="SSF57959">
    <property type="entry name" value="Leucine zipper domain"/>
    <property type="match status" value="1"/>
</dbReference>
<dbReference type="AlphaFoldDB" id="A0A9P6J6C7"/>
<dbReference type="Gene3D" id="3.30.160.60">
    <property type="entry name" value="Classic Zinc Finger"/>
    <property type="match status" value="1"/>
</dbReference>
<evidence type="ECO:0000259" key="3">
    <source>
        <dbReference type="PROSITE" id="PS50217"/>
    </source>
</evidence>
<evidence type="ECO:0000313" key="5">
    <source>
        <dbReference type="Proteomes" id="UP000749646"/>
    </source>
</evidence>
<dbReference type="GO" id="GO:0000978">
    <property type="term" value="F:RNA polymerase II cis-regulatory region sequence-specific DNA binding"/>
    <property type="evidence" value="ECO:0007669"/>
    <property type="project" value="TreeGrafter"/>
</dbReference>
<evidence type="ECO:0000256" key="1">
    <source>
        <dbReference type="SAM" id="Coils"/>
    </source>
</evidence>
<dbReference type="GO" id="GO:0000981">
    <property type="term" value="F:DNA-binding transcription factor activity, RNA polymerase II-specific"/>
    <property type="evidence" value="ECO:0007669"/>
    <property type="project" value="TreeGrafter"/>
</dbReference>
<comment type="caution">
    <text evidence="4">The sequence shown here is derived from an EMBL/GenBank/DDBJ whole genome shotgun (WGS) entry which is preliminary data.</text>
</comment>
<dbReference type="PROSITE" id="PS00036">
    <property type="entry name" value="BZIP_BASIC"/>
    <property type="match status" value="1"/>
</dbReference>
<dbReference type="GO" id="GO:0006351">
    <property type="term" value="P:DNA-templated transcription"/>
    <property type="evidence" value="ECO:0007669"/>
    <property type="project" value="InterPro"/>
</dbReference>
<reference evidence="4" key="1">
    <citation type="journal article" date="2020" name="Fungal Divers.">
        <title>Resolving the Mortierellaceae phylogeny through synthesis of multi-gene phylogenetics and phylogenomics.</title>
        <authorList>
            <person name="Vandepol N."/>
            <person name="Liber J."/>
            <person name="Desiro A."/>
            <person name="Na H."/>
            <person name="Kennedy M."/>
            <person name="Barry K."/>
            <person name="Grigoriev I.V."/>
            <person name="Miller A.N."/>
            <person name="O'Donnell K."/>
            <person name="Stajich J.E."/>
            <person name="Bonito G."/>
        </authorList>
    </citation>
    <scope>NUCLEOTIDE SEQUENCE</scope>
    <source>
        <strain evidence="4">MES-2147</strain>
    </source>
</reference>
<sequence>MAIPNTPSILEINDLRLARSADSLESALAQFSKLTTSFEHNTVTSILSGEGKGFDEWLASDLLYGALLNGDETSVNTSSYSVQEQSPVLEYEILCGTAAPSLFGCLNSSLTTHSYNSQDLLDSVTINEITSLGLTTSKLQQAAAALNIPWSPELEKVVLAQTKKLPALSTAHHDESEPSSPSSVSVVNKTKSPSKRVHAAEGDESEELLAKRAKNTDAARRSRLKKLVKLEGLEVKVAELEATNHRLSTRVAVLETEKNGFLIKEAEQNARIAQLEAKVMEARLTLNTRGS</sequence>
<dbReference type="SMART" id="SM00338">
    <property type="entry name" value="BRLZ"/>
    <property type="match status" value="1"/>
</dbReference>
<dbReference type="InterPro" id="IPR031106">
    <property type="entry name" value="C/EBP"/>
</dbReference>
<dbReference type="Proteomes" id="UP000749646">
    <property type="component" value="Unassembled WGS sequence"/>
</dbReference>
<dbReference type="PROSITE" id="PS50217">
    <property type="entry name" value="BZIP"/>
    <property type="match status" value="1"/>
</dbReference>
<dbReference type="EMBL" id="JAAAHW010006275">
    <property type="protein sequence ID" value="KAF9963606.1"/>
    <property type="molecule type" value="Genomic_DNA"/>
</dbReference>
<evidence type="ECO:0000313" key="4">
    <source>
        <dbReference type="EMBL" id="KAF9963606.1"/>
    </source>
</evidence>
<dbReference type="PANTHER" id="PTHR23334:SF20">
    <property type="entry name" value="BASIC LEUCINE ZIPPER 24"/>
    <property type="match status" value="1"/>
</dbReference>
<dbReference type="CDD" id="cd12193">
    <property type="entry name" value="bZIP_GCN4"/>
    <property type="match status" value="1"/>
</dbReference>
<feature type="compositionally biased region" description="Low complexity" evidence="2">
    <location>
        <begin position="178"/>
        <end position="191"/>
    </location>
</feature>
<name>A0A9P6J6C7_9FUNG</name>
<evidence type="ECO:0000256" key="2">
    <source>
        <dbReference type="SAM" id="MobiDB-lite"/>
    </source>
</evidence>
<protein>
    <recommendedName>
        <fullName evidence="3">BZIP domain-containing protein</fullName>
    </recommendedName>
</protein>